<keyword evidence="8" id="KW-1185">Reference proteome</keyword>
<dbReference type="PANTHER" id="PTHR15405">
    <property type="entry name" value="PROLINE-RICH NUCLEAR RECEPTOR COACTIVATOR"/>
    <property type="match status" value="1"/>
</dbReference>
<organism evidence="7 8">
    <name type="scientific">Bugula neritina</name>
    <name type="common">Brown bryozoan</name>
    <name type="synonym">Sertularia neritina</name>
    <dbReference type="NCBI Taxonomy" id="10212"/>
    <lineage>
        <taxon>Eukaryota</taxon>
        <taxon>Metazoa</taxon>
        <taxon>Spiralia</taxon>
        <taxon>Lophotrochozoa</taxon>
        <taxon>Bryozoa</taxon>
        <taxon>Gymnolaemata</taxon>
        <taxon>Cheilostomatida</taxon>
        <taxon>Flustrina</taxon>
        <taxon>Buguloidea</taxon>
        <taxon>Bugulidae</taxon>
        <taxon>Bugula</taxon>
    </lineage>
</organism>
<gene>
    <name evidence="7" type="ORF">EB796_003368</name>
</gene>
<dbReference type="Pfam" id="PF15365">
    <property type="entry name" value="PNRC"/>
    <property type="match status" value="1"/>
</dbReference>
<evidence type="ECO:0000256" key="6">
    <source>
        <dbReference type="SAM" id="MobiDB-lite"/>
    </source>
</evidence>
<name>A0A7J7KK26_BUGNE</name>
<feature type="compositionally biased region" description="Pro residues" evidence="6">
    <location>
        <begin position="108"/>
        <end position="118"/>
    </location>
</feature>
<feature type="region of interest" description="Disordered" evidence="6">
    <location>
        <begin position="78"/>
        <end position="121"/>
    </location>
</feature>
<dbReference type="InterPro" id="IPR028322">
    <property type="entry name" value="PNRC-like_rgn"/>
</dbReference>
<dbReference type="EMBL" id="VXIV02000429">
    <property type="protein sequence ID" value="KAF6038331.1"/>
    <property type="molecule type" value="Genomic_DNA"/>
</dbReference>
<dbReference type="InterPro" id="IPR026780">
    <property type="entry name" value="PNRC1/2"/>
</dbReference>
<dbReference type="AlphaFoldDB" id="A0A7J7KK26"/>
<sequence length="157" mass="17093">MCQVTVLVGKGSMKKEKKNYPSSKESKRKSPSGDELIKNLSSSLDKQHGLLKPKSKVKVHEDMSASLCAVLNGKSSSPIVIPGARSRQQSPYSDDGETLFAGAKFNDPPSPKSLPKPPNHWILSTPPKLDNHQVSSSVPVLHDQIAMQLKTLLKVQN</sequence>
<comment type="caution">
    <text evidence="7">The sequence shown here is derived from an EMBL/GenBank/DDBJ whole genome shotgun (WGS) entry which is preliminary data.</text>
</comment>
<evidence type="ECO:0000256" key="2">
    <source>
        <dbReference type="ARBA" id="ARBA00023015"/>
    </source>
</evidence>
<keyword evidence="5" id="KW-0539">Nucleus</keyword>
<proteinExistence type="predicted"/>
<keyword evidence="2" id="KW-0805">Transcription regulation</keyword>
<evidence type="ECO:0000256" key="1">
    <source>
        <dbReference type="ARBA" id="ARBA00004123"/>
    </source>
</evidence>
<reference evidence="7" key="1">
    <citation type="submission" date="2020-06" db="EMBL/GenBank/DDBJ databases">
        <title>Draft genome of Bugula neritina, a colonial animal packing powerful symbionts and potential medicines.</title>
        <authorList>
            <person name="Rayko M."/>
        </authorList>
    </citation>
    <scope>NUCLEOTIDE SEQUENCE [LARGE SCALE GENOMIC DNA]</scope>
    <source>
        <strain evidence="7">Kwan_BN1</strain>
    </source>
</reference>
<dbReference type="Proteomes" id="UP000593567">
    <property type="component" value="Unassembled WGS sequence"/>
</dbReference>
<evidence type="ECO:0000256" key="3">
    <source>
        <dbReference type="ARBA" id="ARBA00023159"/>
    </source>
</evidence>
<keyword evidence="3" id="KW-0010">Activator</keyword>
<evidence type="ECO:0000313" key="7">
    <source>
        <dbReference type="EMBL" id="KAF6038331.1"/>
    </source>
</evidence>
<accession>A0A7J7KK26</accession>
<feature type="region of interest" description="Disordered" evidence="6">
    <location>
        <begin position="12"/>
        <end position="37"/>
    </location>
</feature>
<dbReference type="GO" id="GO:0005634">
    <property type="term" value="C:nucleus"/>
    <property type="evidence" value="ECO:0007669"/>
    <property type="project" value="UniProtKB-SubCell"/>
</dbReference>
<protein>
    <submittedName>
        <fullName evidence="7">PNRC1</fullName>
    </submittedName>
</protein>
<keyword evidence="4" id="KW-0804">Transcription</keyword>
<comment type="subcellular location">
    <subcellularLocation>
        <location evidence="1">Nucleus</location>
    </subcellularLocation>
</comment>
<evidence type="ECO:0000256" key="5">
    <source>
        <dbReference type="ARBA" id="ARBA00023242"/>
    </source>
</evidence>
<dbReference type="GO" id="GO:0016071">
    <property type="term" value="P:mRNA metabolic process"/>
    <property type="evidence" value="ECO:0007669"/>
    <property type="project" value="UniProtKB-ARBA"/>
</dbReference>
<evidence type="ECO:0000256" key="4">
    <source>
        <dbReference type="ARBA" id="ARBA00023163"/>
    </source>
</evidence>
<evidence type="ECO:0000313" key="8">
    <source>
        <dbReference type="Proteomes" id="UP000593567"/>
    </source>
</evidence>